<reference evidence="1 2" key="1">
    <citation type="journal article" date="2024" name="bioRxiv">
        <title>A reference genome for Trichogramma kaykai: A tiny desert-dwelling parasitoid wasp with competing sex-ratio distorters.</title>
        <authorList>
            <person name="Culotta J."/>
            <person name="Lindsey A.R."/>
        </authorList>
    </citation>
    <scope>NUCLEOTIDE SEQUENCE [LARGE SCALE GENOMIC DNA]</scope>
    <source>
        <strain evidence="1 2">KSX58</strain>
    </source>
</reference>
<name>A0ABD2X029_9HYME</name>
<dbReference type="EMBL" id="JBJJXI010000059">
    <property type="protein sequence ID" value="KAL3398597.1"/>
    <property type="molecule type" value="Genomic_DNA"/>
</dbReference>
<evidence type="ECO:0000313" key="1">
    <source>
        <dbReference type="EMBL" id="KAL3398597.1"/>
    </source>
</evidence>
<sequence length="125" mass="13423">MGKRLSEAKEARAKWQAGVERSKANENERCISRLGAAESNMSFSQPCTLEMYNIKCTKSNEFSASTYFQDPYLNTNPGLVGAETGKIKSKMRVYIPGALDCGARKTIGSRYAAAAAVGASSGCIP</sequence>
<organism evidence="1 2">
    <name type="scientific">Trichogramma kaykai</name>
    <dbReference type="NCBI Taxonomy" id="54128"/>
    <lineage>
        <taxon>Eukaryota</taxon>
        <taxon>Metazoa</taxon>
        <taxon>Ecdysozoa</taxon>
        <taxon>Arthropoda</taxon>
        <taxon>Hexapoda</taxon>
        <taxon>Insecta</taxon>
        <taxon>Pterygota</taxon>
        <taxon>Neoptera</taxon>
        <taxon>Endopterygota</taxon>
        <taxon>Hymenoptera</taxon>
        <taxon>Apocrita</taxon>
        <taxon>Proctotrupomorpha</taxon>
        <taxon>Chalcidoidea</taxon>
        <taxon>Trichogrammatidae</taxon>
        <taxon>Trichogramma</taxon>
    </lineage>
</organism>
<evidence type="ECO:0000313" key="2">
    <source>
        <dbReference type="Proteomes" id="UP001627154"/>
    </source>
</evidence>
<protein>
    <submittedName>
        <fullName evidence="1">Uncharacterized protein</fullName>
    </submittedName>
</protein>
<proteinExistence type="predicted"/>
<dbReference type="Proteomes" id="UP001627154">
    <property type="component" value="Unassembled WGS sequence"/>
</dbReference>
<keyword evidence="2" id="KW-1185">Reference proteome</keyword>
<gene>
    <name evidence="1" type="ORF">TKK_007734</name>
</gene>
<accession>A0ABD2X029</accession>
<comment type="caution">
    <text evidence="1">The sequence shown here is derived from an EMBL/GenBank/DDBJ whole genome shotgun (WGS) entry which is preliminary data.</text>
</comment>
<dbReference type="AlphaFoldDB" id="A0ABD2X029"/>